<feature type="signal peptide" evidence="1">
    <location>
        <begin position="1"/>
        <end position="20"/>
    </location>
</feature>
<feature type="chain" id="PRO_5029771893" evidence="1">
    <location>
        <begin position="21"/>
        <end position="99"/>
    </location>
</feature>
<dbReference type="EnsemblMetazoa" id="CLYHEMT013615.1">
    <property type="protein sequence ID" value="CLYHEMP013615.1"/>
    <property type="gene ID" value="CLYHEMG013615"/>
</dbReference>
<keyword evidence="3" id="KW-1185">Reference proteome</keyword>
<proteinExistence type="predicted"/>
<reference evidence="2" key="1">
    <citation type="submission" date="2021-01" db="UniProtKB">
        <authorList>
            <consortium name="EnsemblMetazoa"/>
        </authorList>
    </citation>
    <scope>IDENTIFICATION</scope>
</reference>
<evidence type="ECO:0000256" key="1">
    <source>
        <dbReference type="SAM" id="SignalP"/>
    </source>
</evidence>
<dbReference type="Proteomes" id="UP000594262">
    <property type="component" value="Unplaced"/>
</dbReference>
<sequence>MMKTTALITIICILISITNATLYTDYETKNGKKYKLGYGCHNNYCWSYCGSNWEGGEWCYTRAKRNDPYLDIYGRYYESCFTDSDCSDKLDECYGNCTL</sequence>
<organism evidence="2 3">
    <name type="scientific">Clytia hemisphaerica</name>
    <dbReference type="NCBI Taxonomy" id="252671"/>
    <lineage>
        <taxon>Eukaryota</taxon>
        <taxon>Metazoa</taxon>
        <taxon>Cnidaria</taxon>
        <taxon>Hydrozoa</taxon>
        <taxon>Hydroidolina</taxon>
        <taxon>Leptothecata</taxon>
        <taxon>Obeliida</taxon>
        <taxon>Clytiidae</taxon>
        <taxon>Clytia</taxon>
    </lineage>
</organism>
<dbReference type="OrthoDB" id="6624151at2759"/>
<dbReference type="AlphaFoldDB" id="A0A7M5WVZ9"/>
<name>A0A7M5WVZ9_9CNID</name>
<keyword evidence="1" id="KW-0732">Signal</keyword>
<evidence type="ECO:0000313" key="3">
    <source>
        <dbReference type="Proteomes" id="UP000594262"/>
    </source>
</evidence>
<evidence type="ECO:0000313" key="2">
    <source>
        <dbReference type="EnsemblMetazoa" id="CLYHEMP013615.1"/>
    </source>
</evidence>
<protein>
    <submittedName>
        <fullName evidence="2">Uncharacterized protein</fullName>
    </submittedName>
</protein>
<accession>A0A7M5WVZ9</accession>